<dbReference type="Proteomes" id="UP000552045">
    <property type="component" value="Unassembled WGS sequence"/>
</dbReference>
<dbReference type="SUPFAM" id="SSF64288">
    <property type="entry name" value="Chorismate lyase-like"/>
    <property type="match status" value="1"/>
</dbReference>
<proteinExistence type="predicted"/>
<organism evidence="5 6">
    <name type="scientific">Microbacterium pseudoresistens</name>
    <dbReference type="NCBI Taxonomy" id="640634"/>
    <lineage>
        <taxon>Bacteria</taxon>
        <taxon>Bacillati</taxon>
        <taxon>Actinomycetota</taxon>
        <taxon>Actinomycetes</taxon>
        <taxon>Micrococcales</taxon>
        <taxon>Microbacteriaceae</taxon>
        <taxon>Microbacterium</taxon>
    </lineage>
</organism>
<sequence length="249" mass="27699">MAKIDRTSGVPIYRQIKQILVADIEASDGAGPVMTEEELLRRFRVSRAPIRQALRELSDEGVVYRERAKGTFPVRRSQVKRPSALKFGGLISYLQDRGLHPVTEVAELDRSRPPASVAASLELAPDEDVFTFSRQIALEGGAPVFWARLFIRSPEEFRPTAEELKQSGSAFSLLARDHGINITRSEHVVWLTGATPEESRGLQVPEGSPVLVVETLGFTKDGRPGTWRRSAQLPDELKLVFESNDPLWG</sequence>
<accession>A0A7Y9EU95</accession>
<dbReference type="Pfam" id="PF07702">
    <property type="entry name" value="UTRA"/>
    <property type="match status" value="1"/>
</dbReference>
<keyword evidence="3" id="KW-0804">Transcription</keyword>
<dbReference type="InterPro" id="IPR000524">
    <property type="entry name" value="Tscrpt_reg_HTH_GntR"/>
</dbReference>
<dbReference type="PROSITE" id="PS50949">
    <property type="entry name" value="HTH_GNTR"/>
    <property type="match status" value="1"/>
</dbReference>
<dbReference type="InterPro" id="IPR011663">
    <property type="entry name" value="UTRA"/>
</dbReference>
<dbReference type="Gene3D" id="1.10.10.10">
    <property type="entry name" value="Winged helix-like DNA-binding domain superfamily/Winged helix DNA-binding domain"/>
    <property type="match status" value="1"/>
</dbReference>
<reference evidence="5 6" key="1">
    <citation type="submission" date="2020-07" db="EMBL/GenBank/DDBJ databases">
        <title>Sequencing the genomes of 1000 actinobacteria strains.</title>
        <authorList>
            <person name="Klenk H.-P."/>
        </authorList>
    </citation>
    <scope>NUCLEOTIDE SEQUENCE [LARGE SCALE GENOMIC DNA]</scope>
    <source>
        <strain evidence="5 6">DSM 22185</strain>
    </source>
</reference>
<evidence type="ECO:0000256" key="1">
    <source>
        <dbReference type="ARBA" id="ARBA00023015"/>
    </source>
</evidence>
<evidence type="ECO:0000256" key="2">
    <source>
        <dbReference type="ARBA" id="ARBA00023125"/>
    </source>
</evidence>
<evidence type="ECO:0000313" key="5">
    <source>
        <dbReference type="EMBL" id="NYD53951.1"/>
    </source>
</evidence>
<dbReference type="SMART" id="SM00866">
    <property type="entry name" value="UTRA"/>
    <property type="match status" value="1"/>
</dbReference>
<name>A0A7Y9EU95_9MICO</name>
<dbReference type="Gene3D" id="3.40.1410.10">
    <property type="entry name" value="Chorismate lyase-like"/>
    <property type="match status" value="1"/>
</dbReference>
<dbReference type="GO" id="GO:0003700">
    <property type="term" value="F:DNA-binding transcription factor activity"/>
    <property type="evidence" value="ECO:0007669"/>
    <property type="project" value="InterPro"/>
</dbReference>
<dbReference type="SMART" id="SM00345">
    <property type="entry name" value="HTH_GNTR"/>
    <property type="match status" value="1"/>
</dbReference>
<dbReference type="PANTHER" id="PTHR44846">
    <property type="entry name" value="MANNOSYL-D-GLYCERATE TRANSPORT/METABOLISM SYSTEM REPRESSOR MNGR-RELATED"/>
    <property type="match status" value="1"/>
</dbReference>
<dbReference type="RefSeq" id="WP_179431885.1">
    <property type="nucleotide sequence ID" value="NZ_BAABLC010000001.1"/>
</dbReference>
<dbReference type="InterPro" id="IPR036390">
    <property type="entry name" value="WH_DNA-bd_sf"/>
</dbReference>
<keyword evidence="1" id="KW-0805">Transcription regulation</keyword>
<comment type="caution">
    <text evidence="5">The sequence shown here is derived from an EMBL/GenBank/DDBJ whole genome shotgun (WGS) entry which is preliminary data.</text>
</comment>
<evidence type="ECO:0000313" key="6">
    <source>
        <dbReference type="Proteomes" id="UP000552045"/>
    </source>
</evidence>
<dbReference type="InterPro" id="IPR028978">
    <property type="entry name" value="Chorismate_lyase_/UTRA_dom_sf"/>
</dbReference>
<dbReference type="PANTHER" id="PTHR44846:SF1">
    <property type="entry name" value="MANNOSYL-D-GLYCERATE TRANSPORT_METABOLISM SYSTEM REPRESSOR MNGR-RELATED"/>
    <property type="match status" value="1"/>
</dbReference>
<evidence type="ECO:0000256" key="3">
    <source>
        <dbReference type="ARBA" id="ARBA00023163"/>
    </source>
</evidence>
<dbReference type="GO" id="GO:0003677">
    <property type="term" value="F:DNA binding"/>
    <property type="evidence" value="ECO:0007669"/>
    <property type="project" value="UniProtKB-KW"/>
</dbReference>
<feature type="domain" description="HTH gntR-type" evidence="4">
    <location>
        <begin position="10"/>
        <end position="76"/>
    </location>
</feature>
<dbReference type="InterPro" id="IPR036388">
    <property type="entry name" value="WH-like_DNA-bd_sf"/>
</dbReference>
<dbReference type="PRINTS" id="PR00035">
    <property type="entry name" value="HTHGNTR"/>
</dbReference>
<dbReference type="AlphaFoldDB" id="A0A7Y9EU95"/>
<protein>
    <submittedName>
        <fullName evidence="5">GntR family transcriptional regulator</fullName>
    </submittedName>
</protein>
<evidence type="ECO:0000259" key="4">
    <source>
        <dbReference type="PROSITE" id="PS50949"/>
    </source>
</evidence>
<keyword evidence="6" id="KW-1185">Reference proteome</keyword>
<keyword evidence="2" id="KW-0238">DNA-binding</keyword>
<dbReference type="Pfam" id="PF00392">
    <property type="entry name" value="GntR"/>
    <property type="match status" value="1"/>
</dbReference>
<gene>
    <name evidence="5" type="ORF">BKA02_001006</name>
</gene>
<dbReference type="GO" id="GO:0045892">
    <property type="term" value="P:negative regulation of DNA-templated transcription"/>
    <property type="evidence" value="ECO:0007669"/>
    <property type="project" value="TreeGrafter"/>
</dbReference>
<dbReference type="SUPFAM" id="SSF46785">
    <property type="entry name" value="Winged helix' DNA-binding domain"/>
    <property type="match status" value="1"/>
</dbReference>
<dbReference type="EMBL" id="JACCBH010000001">
    <property type="protein sequence ID" value="NYD53951.1"/>
    <property type="molecule type" value="Genomic_DNA"/>
</dbReference>
<dbReference type="CDD" id="cd07377">
    <property type="entry name" value="WHTH_GntR"/>
    <property type="match status" value="1"/>
</dbReference>
<dbReference type="InterPro" id="IPR050679">
    <property type="entry name" value="Bact_HTH_transcr_reg"/>
</dbReference>